<dbReference type="PANTHER" id="PTHR46600:SF11">
    <property type="entry name" value="THAP DOMAIN-CONTAINING PROTEIN 10"/>
    <property type="match status" value="1"/>
</dbReference>
<dbReference type="InterPro" id="IPR006612">
    <property type="entry name" value="THAP_Znf"/>
</dbReference>
<evidence type="ECO:0000313" key="7">
    <source>
        <dbReference type="EMBL" id="KAG8182237.1"/>
    </source>
</evidence>
<dbReference type="Gene3D" id="6.20.210.20">
    <property type="entry name" value="THAP domain"/>
    <property type="match status" value="1"/>
</dbReference>
<dbReference type="Pfam" id="PF05485">
    <property type="entry name" value="THAP"/>
    <property type="match status" value="1"/>
</dbReference>
<evidence type="ECO:0000256" key="5">
    <source>
        <dbReference type="PROSITE-ProRule" id="PRU00309"/>
    </source>
</evidence>
<dbReference type="SMART" id="SM00692">
    <property type="entry name" value="DM3"/>
    <property type="match status" value="1"/>
</dbReference>
<evidence type="ECO:0000256" key="2">
    <source>
        <dbReference type="ARBA" id="ARBA00022771"/>
    </source>
</evidence>
<comment type="caution">
    <text evidence="7">The sequence shown here is derived from an EMBL/GenBank/DDBJ whole genome shotgun (WGS) entry which is preliminary data.</text>
</comment>
<keyword evidence="4 5" id="KW-0238">DNA-binding</keyword>
<gene>
    <name evidence="7" type="ORF">JTE90_024170</name>
</gene>
<evidence type="ECO:0000256" key="3">
    <source>
        <dbReference type="ARBA" id="ARBA00022833"/>
    </source>
</evidence>
<proteinExistence type="predicted"/>
<feature type="domain" description="THAP-type" evidence="6">
    <location>
        <begin position="1"/>
        <end position="95"/>
    </location>
</feature>
<dbReference type="GO" id="GO:0008270">
    <property type="term" value="F:zinc ion binding"/>
    <property type="evidence" value="ECO:0007669"/>
    <property type="project" value="UniProtKB-KW"/>
</dbReference>
<reference evidence="7 8" key="1">
    <citation type="journal article" date="2022" name="Nat. Ecol. Evol.">
        <title>A masculinizing supergene underlies an exaggerated male reproductive morph in a spider.</title>
        <authorList>
            <person name="Hendrickx F."/>
            <person name="De Corte Z."/>
            <person name="Sonet G."/>
            <person name="Van Belleghem S.M."/>
            <person name="Kostlbacher S."/>
            <person name="Vangestel C."/>
        </authorList>
    </citation>
    <scope>NUCLEOTIDE SEQUENCE [LARGE SCALE GENOMIC DNA]</scope>
    <source>
        <strain evidence="7">W744_W776</strain>
    </source>
</reference>
<dbReference type="GO" id="GO:0043565">
    <property type="term" value="F:sequence-specific DNA binding"/>
    <property type="evidence" value="ECO:0007669"/>
    <property type="project" value="InterPro"/>
</dbReference>
<name>A0AAV6UDC7_9ARAC</name>
<dbReference type="EMBL" id="JAFNEN010000473">
    <property type="protein sequence ID" value="KAG8182237.1"/>
    <property type="molecule type" value="Genomic_DNA"/>
</dbReference>
<keyword evidence="2 5" id="KW-0863">Zinc-finger</keyword>
<evidence type="ECO:0000313" key="8">
    <source>
        <dbReference type="Proteomes" id="UP000827092"/>
    </source>
</evidence>
<organism evidence="7 8">
    <name type="scientific">Oedothorax gibbosus</name>
    <dbReference type="NCBI Taxonomy" id="931172"/>
    <lineage>
        <taxon>Eukaryota</taxon>
        <taxon>Metazoa</taxon>
        <taxon>Ecdysozoa</taxon>
        <taxon>Arthropoda</taxon>
        <taxon>Chelicerata</taxon>
        <taxon>Arachnida</taxon>
        <taxon>Araneae</taxon>
        <taxon>Araneomorphae</taxon>
        <taxon>Entelegynae</taxon>
        <taxon>Araneoidea</taxon>
        <taxon>Linyphiidae</taxon>
        <taxon>Erigoninae</taxon>
        <taxon>Oedothorax</taxon>
    </lineage>
</organism>
<dbReference type="Proteomes" id="UP000827092">
    <property type="component" value="Unassembled WGS sequence"/>
</dbReference>
<dbReference type="SUPFAM" id="SSF57716">
    <property type="entry name" value="Glucocorticoid receptor-like (DNA-binding domain)"/>
    <property type="match status" value="1"/>
</dbReference>
<dbReference type="SMART" id="SM00980">
    <property type="entry name" value="THAP"/>
    <property type="match status" value="1"/>
</dbReference>
<accession>A0AAV6UDC7</accession>
<dbReference type="InterPro" id="IPR038441">
    <property type="entry name" value="THAP_Znf_sf"/>
</dbReference>
<evidence type="ECO:0000256" key="1">
    <source>
        <dbReference type="ARBA" id="ARBA00022723"/>
    </source>
</evidence>
<keyword evidence="3" id="KW-0862">Zinc</keyword>
<keyword evidence="8" id="KW-1185">Reference proteome</keyword>
<dbReference type="PANTHER" id="PTHR46600">
    <property type="entry name" value="THAP DOMAIN-CONTAINING"/>
    <property type="match status" value="1"/>
</dbReference>
<dbReference type="AlphaFoldDB" id="A0AAV6UDC7"/>
<dbReference type="InterPro" id="IPR026516">
    <property type="entry name" value="THAP1/10"/>
</dbReference>
<keyword evidence="1" id="KW-0479">Metal-binding</keyword>
<evidence type="ECO:0000259" key="6">
    <source>
        <dbReference type="PROSITE" id="PS50950"/>
    </source>
</evidence>
<evidence type="ECO:0000256" key="4">
    <source>
        <dbReference type="ARBA" id="ARBA00023125"/>
    </source>
</evidence>
<protein>
    <recommendedName>
        <fullName evidence="6">THAP-type domain-containing protein</fullName>
    </recommendedName>
</protein>
<sequence>MPDRCCVTNCKSNYKSTKGVYVSVFKFPKDERLKSEWMRKIPRQDFEPSQRSVVCEKHFHDDCIIRYDEILRNGEICRFQRKTPKLKPGSIPTIFPGCPSYCSEPEPVKRKSRDEKLKKNDDESLKQFLKKDEISSYENFATSLTIDNPIVKGYTVIRAESHTCILKLCLNSRPHIEKSLKIANDFSVEMYVGEITVKQNIYQHLLTKGKLMLWSQFENLMGILSRSSIDQVNHFELAVHHWKLHMENEESTDDLELRQFLYEQLLLSTKRKAYEEGIIRPQETEKTIIRPRFGLLRTAHRLEESSTVKFAFHLNAKTLYPTSIERQNVLPAVNVFHESNPAALERLAEHHPRFVYSVDDTATFLRLIKKWWDIMNVSHPNKGKFSRNPDSKPLTTSNSESLTFLSAFVGWVKKWRDMKQKARQGCLSKQTYFALIQTTSTIVNIANVLLKDGARYVLTAKFHTDALEFRFSQYRQLSGCNYHVSLEQVLESERKLRIKSVLHLHSKKYGNIPMKVFVNELCMREAEEVDVAPFMDIVEFMDLNVSTSDTEILTYIAGYCVHKLCLTCDTCKFFYQGAFDISVDLHEDILLSPLEKLAHTEYLDLIDRGGMKTPSSNVVFSLSGSPHGPGGNSRLLFHHQRVNHVTVNANAAYKISVEISFMTSNY</sequence>
<dbReference type="PROSITE" id="PS50950">
    <property type="entry name" value="ZF_THAP"/>
    <property type="match status" value="1"/>
</dbReference>